<proteinExistence type="predicted"/>
<dbReference type="AlphaFoldDB" id="A0A8X6J3F7"/>
<protein>
    <submittedName>
        <fullName evidence="1">Uncharacterized protein</fullName>
    </submittedName>
</protein>
<accession>A0A8X6J3F7</accession>
<sequence>MAALAVDESECVVVMDTLWFRYPLVAQWETRVMAALVECKVMDVYVAGLLLSLKRIAPEEMNIYVDPEPNKLKYPCKMCHKKSCAVTKAYLLWRRLTKREPCNLMHGDS</sequence>
<name>A0A8X6J3F7_TRICU</name>
<gene>
    <name evidence="1" type="primary">NCL1_50534</name>
    <name evidence="1" type="ORF">TNCT_7921</name>
</gene>
<dbReference type="EMBL" id="BMAO01037528">
    <property type="protein sequence ID" value="GFR18375.1"/>
    <property type="molecule type" value="Genomic_DNA"/>
</dbReference>
<evidence type="ECO:0000313" key="1">
    <source>
        <dbReference type="EMBL" id="GFR18375.1"/>
    </source>
</evidence>
<dbReference type="Proteomes" id="UP000887116">
    <property type="component" value="Unassembled WGS sequence"/>
</dbReference>
<dbReference type="OrthoDB" id="6416250at2759"/>
<keyword evidence="2" id="KW-1185">Reference proteome</keyword>
<organism evidence="1 2">
    <name type="scientific">Trichonephila clavata</name>
    <name type="common">Joro spider</name>
    <name type="synonym">Nephila clavata</name>
    <dbReference type="NCBI Taxonomy" id="2740835"/>
    <lineage>
        <taxon>Eukaryota</taxon>
        <taxon>Metazoa</taxon>
        <taxon>Ecdysozoa</taxon>
        <taxon>Arthropoda</taxon>
        <taxon>Chelicerata</taxon>
        <taxon>Arachnida</taxon>
        <taxon>Araneae</taxon>
        <taxon>Araneomorphae</taxon>
        <taxon>Entelegynae</taxon>
        <taxon>Araneoidea</taxon>
        <taxon>Nephilidae</taxon>
        <taxon>Trichonephila</taxon>
    </lineage>
</organism>
<evidence type="ECO:0000313" key="2">
    <source>
        <dbReference type="Proteomes" id="UP000887116"/>
    </source>
</evidence>
<comment type="caution">
    <text evidence="1">The sequence shown here is derived from an EMBL/GenBank/DDBJ whole genome shotgun (WGS) entry which is preliminary data.</text>
</comment>
<reference evidence="1" key="1">
    <citation type="submission" date="2020-07" db="EMBL/GenBank/DDBJ databases">
        <title>Multicomponent nature underlies the extraordinary mechanical properties of spider dragline silk.</title>
        <authorList>
            <person name="Kono N."/>
            <person name="Nakamura H."/>
            <person name="Mori M."/>
            <person name="Yoshida Y."/>
            <person name="Ohtoshi R."/>
            <person name="Malay A.D."/>
            <person name="Moran D.A.P."/>
            <person name="Tomita M."/>
            <person name="Numata K."/>
            <person name="Arakawa K."/>
        </authorList>
    </citation>
    <scope>NUCLEOTIDE SEQUENCE</scope>
</reference>